<comment type="pathway">
    <text evidence="1 12">One-carbon metabolism; tetrahydrofolate interconversion.</text>
</comment>
<dbReference type="Pfam" id="PF00763">
    <property type="entry name" value="THF_DHG_CYH"/>
    <property type="match status" value="1"/>
</dbReference>
<evidence type="ECO:0000256" key="11">
    <source>
        <dbReference type="ARBA" id="ARBA00023268"/>
    </source>
</evidence>
<dbReference type="InterPro" id="IPR020867">
    <property type="entry name" value="THF_DH/CycHdrlase_CS"/>
</dbReference>
<dbReference type="PRINTS" id="PR00085">
    <property type="entry name" value="THFDHDRGNASE"/>
</dbReference>
<dbReference type="Pfam" id="PF02882">
    <property type="entry name" value="THF_DHG_CYH_C"/>
    <property type="match status" value="1"/>
</dbReference>
<keyword evidence="11 12" id="KW-0511">Multifunctional enzyme</keyword>
<dbReference type="EMBL" id="MN577570">
    <property type="protein sequence ID" value="QGT49803.1"/>
    <property type="molecule type" value="Genomic_DNA"/>
</dbReference>
<dbReference type="Gene3D" id="3.40.50.10860">
    <property type="entry name" value="Leucine Dehydrogenase, chain A, domain 1"/>
    <property type="match status" value="1"/>
</dbReference>
<dbReference type="InterPro" id="IPR036291">
    <property type="entry name" value="NAD(P)-bd_dom_sf"/>
</dbReference>
<evidence type="ECO:0000259" key="13">
    <source>
        <dbReference type="Pfam" id="PF00763"/>
    </source>
</evidence>
<dbReference type="FunFam" id="3.40.50.10860:FF:000005">
    <property type="entry name" value="C-1-tetrahydrofolate synthase, cytoplasmic, putative"/>
    <property type="match status" value="1"/>
</dbReference>
<dbReference type="EC" id="1.5.1.5" evidence="12"/>
<reference evidence="15" key="1">
    <citation type="journal article" date="2020" name="J. ISSAAS">
        <title>Lactobacilli and other gastrointestinal microbiota of Peromyscus leucopus, reservoir host for agents of Lyme disease and other zoonoses in North America.</title>
        <authorList>
            <person name="Milovic A."/>
            <person name="Bassam K."/>
            <person name="Shao H."/>
            <person name="Chatzistamou I."/>
            <person name="Tufts D.M."/>
            <person name="Diuk-Wasser M."/>
            <person name="Barbour A.G."/>
        </authorList>
    </citation>
    <scope>NUCLEOTIDE SEQUENCE</scope>
    <source>
        <strain evidence="15">LL20</strain>
    </source>
</reference>
<comment type="subunit">
    <text evidence="2 12">Homodimer.</text>
</comment>
<dbReference type="SUPFAM" id="SSF53223">
    <property type="entry name" value="Aminoacid dehydrogenase-like, N-terminal domain"/>
    <property type="match status" value="1"/>
</dbReference>
<keyword evidence="7 12" id="KW-0521">NADP</keyword>
<keyword evidence="10 12" id="KW-0486">Methionine biosynthesis</keyword>
<evidence type="ECO:0000256" key="2">
    <source>
        <dbReference type="ARBA" id="ARBA00011738"/>
    </source>
</evidence>
<dbReference type="CDD" id="cd01080">
    <property type="entry name" value="NAD_bind_m-THF_DH_Cyclohyd"/>
    <property type="match status" value="1"/>
</dbReference>
<comment type="function">
    <text evidence="12">Catalyzes the oxidation of 5,10-methylenetetrahydrofolate to 5,10-methenyltetrahydrofolate and then the hydrolysis of 5,10-methenyltetrahydrofolate to 10-formyltetrahydrofolate.</text>
</comment>
<keyword evidence="8 12" id="KW-0560">Oxidoreductase</keyword>
<keyword evidence="9 12" id="KW-0368">Histidine biosynthesis</keyword>
<sequence length="279" mass="30263">MAEILDGKKLREKLLGDLKQQIDKFQTKPSLVVILVGDNPASKIYVNNKKKTAQNLGINSQVINYPANITEKELLKKIDELNNDKSVTAILVQLPLPEHISKENVINAICPYKDVDGFTPYNFGKLFSGAQPVVYPCTPKGILLLLDEYGIKLKGKHAVIVGRSNIVGKPLSQMLLNRDATVTVCHSCSENLADIIKTADIVVSAAGKNIIKGKMLKSGCVVIDVGIFKDENGKTRGDVDFESASQVASYISPVPGGVGPMTITSLMLNTVELFNKNLS</sequence>
<evidence type="ECO:0000256" key="10">
    <source>
        <dbReference type="ARBA" id="ARBA00023167"/>
    </source>
</evidence>
<keyword evidence="4 12" id="KW-0028">Amino-acid biosynthesis</keyword>
<comment type="catalytic activity">
    <reaction evidence="12">
        <text>(6R)-5,10-methenyltetrahydrofolate + H2O = (6R)-10-formyltetrahydrofolate + H(+)</text>
        <dbReference type="Rhea" id="RHEA:23700"/>
        <dbReference type="ChEBI" id="CHEBI:15377"/>
        <dbReference type="ChEBI" id="CHEBI:15378"/>
        <dbReference type="ChEBI" id="CHEBI:57455"/>
        <dbReference type="ChEBI" id="CHEBI:195366"/>
        <dbReference type="EC" id="3.5.4.9"/>
    </reaction>
</comment>
<dbReference type="HAMAP" id="MF_01576">
    <property type="entry name" value="THF_DHG_CYH"/>
    <property type="match status" value="1"/>
</dbReference>
<dbReference type="GO" id="GO:0004488">
    <property type="term" value="F:methylenetetrahydrofolate dehydrogenase (NADP+) activity"/>
    <property type="evidence" value="ECO:0007669"/>
    <property type="project" value="UniProtKB-UniRule"/>
</dbReference>
<evidence type="ECO:0000256" key="4">
    <source>
        <dbReference type="ARBA" id="ARBA00022605"/>
    </source>
</evidence>
<dbReference type="GO" id="GO:0004477">
    <property type="term" value="F:methenyltetrahydrofolate cyclohydrolase activity"/>
    <property type="evidence" value="ECO:0007669"/>
    <property type="project" value="UniProtKB-UniRule"/>
</dbReference>
<dbReference type="InterPro" id="IPR046346">
    <property type="entry name" value="Aminoacid_DH-like_N_sf"/>
</dbReference>
<dbReference type="GO" id="GO:0000105">
    <property type="term" value="P:L-histidine biosynthetic process"/>
    <property type="evidence" value="ECO:0007669"/>
    <property type="project" value="UniProtKB-KW"/>
</dbReference>
<dbReference type="PANTHER" id="PTHR48099">
    <property type="entry name" value="C-1-TETRAHYDROFOLATE SYNTHASE, CYTOPLASMIC-RELATED"/>
    <property type="match status" value="1"/>
</dbReference>
<evidence type="ECO:0000313" key="15">
    <source>
        <dbReference type="EMBL" id="QGT49803.1"/>
    </source>
</evidence>
<dbReference type="GO" id="GO:0006164">
    <property type="term" value="P:purine nucleotide biosynthetic process"/>
    <property type="evidence" value="ECO:0007669"/>
    <property type="project" value="UniProtKB-KW"/>
</dbReference>
<dbReference type="UniPathway" id="UPA00193"/>
<evidence type="ECO:0000256" key="9">
    <source>
        <dbReference type="ARBA" id="ARBA00023102"/>
    </source>
</evidence>
<evidence type="ECO:0000256" key="5">
    <source>
        <dbReference type="ARBA" id="ARBA00022755"/>
    </source>
</evidence>
<evidence type="ECO:0000256" key="1">
    <source>
        <dbReference type="ARBA" id="ARBA00004777"/>
    </source>
</evidence>
<name>A0A650EJL1_9BACT</name>
<evidence type="ECO:0000259" key="14">
    <source>
        <dbReference type="Pfam" id="PF02882"/>
    </source>
</evidence>
<dbReference type="EC" id="3.5.4.9" evidence="12"/>
<evidence type="ECO:0000256" key="7">
    <source>
        <dbReference type="ARBA" id="ARBA00022857"/>
    </source>
</evidence>
<feature type="domain" description="Tetrahydrofolate dehydrogenase/cyclohydrolase catalytic" evidence="13">
    <location>
        <begin position="5"/>
        <end position="116"/>
    </location>
</feature>
<feature type="binding site" evidence="12">
    <location>
        <position position="227"/>
    </location>
    <ligand>
        <name>NADP(+)</name>
        <dbReference type="ChEBI" id="CHEBI:58349"/>
    </ligand>
</feature>
<keyword evidence="5 12" id="KW-0658">Purine biosynthesis</keyword>
<dbReference type="GO" id="GO:0009086">
    <property type="term" value="P:methionine biosynthetic process"/>
    <property type="evidence" value="ECO:0007669"/>
    <property type="project" value="UniProtKB-KW"/>
</dbReference>
<dbReference type="GO" id="GO:0005829">
    <property type="term" value="C:cytosol"/>
    <property type="evidence" value="ECO:0007669"/>
    <property type="project" value="TreeGrafter"/>
</dbReference>
<evidence type="ECO:0000256" key="6">
    <source>
        <dbReference type="ARBA" id="ARBA00022801"/>
    </source>
</evidence>
<evidence type="ECO:0000256" key="8">
    <source>
        <dbReference type="ARBA" id="ARBA00023002"/>
    </source>
</evidence>
<proteinExistence type="inferred from homology"/>
<dbReference type="FunFam" id="3.40.50.720:FF:000094">
    <property type="entry name" value="Bifunctional protein FolD"/>
    <property type="match status" value="1"/>
</dbReference>
<keyword evidence="3 12" id="KW-0554">One-carbon metabolism</keyword>
<comment type="caution">
    <text evidence="12">Lacks conserved residue(s) required for the propagation of feature annotation.</text>
</comment>
<dbReference type="AlphaFoldDB" id="A0A650EJL1"/>
<evidence type="ECO:0000256" key="3">
    <source>
        <dbReference type="ARBA" id="ARBA00022563"/>
    </source>
</evidence>
<keyword evidence="6 12" id="KW-0378">Hydrolase</keyword>
<comment type="similarity">
    <text evidence="12">Belongs to the tetrahydrofolate dehydrogenase/cyclohydrolase family.</text>
</comment>
<dbReference type="PANTHER" id="PTHR48099:SF5">
    <property type="entry name" value="C-1-TETRAHYDROFOLATE SYNTHASE, CYTOPLASMIC"/>
    <property type="match status" value="1"/>
</dbReference>
<dbReference type="InterPro" id="IPR000672">
    <property type="entry name" value="THF_DH/CycHdrlase"/>
</dbReference>
<gene>
    <name evidence="12 15" type="primary">folD</name>
    <name evidence="15" type="ORF">Melaina855_1900</name>
</gene>
<evidence type="ECO:0000256" key="12">
    <source>
        <dbReference type="HAMAP-Rule" id="MF_01576"/>
    </source>
</evidence>
<accession>A0A650EJL1</accession>
<protein>
    <recommendedName>
        <fullName evidence="12">Bifunctional protein FolD</fullName>
    </recommendedName>
    <domain>
        <recommendedName>
            <fullName evidence="12">Methylenetetrahydrofolate dehydrogenase</fullName>
            <ecNumber evidence="12">1.5.1.5</ecNumber>
        </recommendedName>
    </domain>
    <domain>
        <recommendedName>
            <fullName evidence="12">Methenyltetrahydrofolate cyclohydrolase</fullName>
            <ecNumber evidence="12">3.5.4.9</ecNumber>
        </recommendedName>
    </domain>
</protein>
<dbReference type="GO" id="GO:0035999">
    <property type="term" value="P:tetrahydrofolate interconversion"/>
    <property type="evidence" value="ECO:0007669"/>
    <property type="project" value="UniProtKB-UniRule"/>
</dbReference>
<dbReference type="InterPro" id="IPR020631">
    <property type="entry name" value="THF_DH/CycHdrlase_NAD-bd_dom"/>
</dbReference>
<feature type="domain" description="Tetrahydrofolate dehydrogenase/cyclohydrolase NAD(P)-binding" evidence="14">
    <location>
        <begin position="136"/>
        <end position="276"/>
    </location>
</feature>
<feature type="binding site" evidence="12">
    <location>
        <begin position="162"/>
        <end position="164"/>
    </location>
    <ligand>
        <name>NADP(+)</name>
        <dbReference type="ChEBI" id="CHEBI:58349"/>
    </ligand>
</feature>
<comment type="catalytic activity">
    <reaction evidence="12">
        <text>(6R)-5,10-methylene-5,6,7,8-tetrahydrofolate + NADP(+) = (6R)-5,10-methenyltetrahydrofolate + NADPH</text>
        <dbReference type="Rhea" id="RHEA:22812"/>
        <dbReference type="ChEBI" id="CHEBI:15636"/>
        <dbReference type="ChEBI" id="CHEBI:57455"/>
        <dbReference type="ChEBI" id="CHEBI:57783"/>
        <dbReference type="ChEBI" id="CHEBI:58349"/>
        <dbReference type="EC" id="1.5.1.5"/>
    </reaction>
</comment>
<organism evidence="15">
    <name type="scientific">uncultured Candidatus Melainabacteria bacterium</name>
    <dbReference type="NCBI Taxonomy" id="2682970"/>
    <lineage>
        <taxon>Bacteria</taxon>
        <taxon>Bacillati</taxon>
        <taxon>Candidatus Melainabacteria</taxon>
        <taxon>environmental samples</taxon>
    </lineage>
</organism>
<dbReference type="SUPFAM" id="SSF51735">
    <property type="entry name" value="NAD(P)-binding Rossmann-fold domains"/>
    <property type="match status" value="1"/>
</dbReference>
<dbReference type="Gene3D" id="3.40.50.720">
    <property type="entry name" value="NAD(P)-binding Rossmann-like Domain"/>
    <property type="match status" value="1"/>
</dbReference>
<dbReference type="InterPro" id="IPR020630">
    <property type="entry name" value="THF_DH/CycHdrlase_cat_dom"/>
</dbReference>
<dbReference type="PROSITE" id="PS00766">
    <property type="entry name" value="THF_DHG_CYH_1"/>
    <property type="match status" value="1"/>
</dbReference>
<dbReference type="PROSITE" id="PS00767">
    <property type="entry name" value="THF_DHG_CYH_2"/>
    <property type="match status" value="1"/>
</dbReference>